<dbReference type="Proteomes" id="UP000663834">
    <property type="component" value="Unassembled WGS sequence"/>
</dbReference>
<dbReference type="Proteomes" id="UP000663855">
    <property type="component" value="Unassembled WGS sequence"/>
</dbReference>
<feature type="disulfide bond" evidence="1">
    <location>
        <begin position="80"/>
        <end position="90"/>
    </location>
</feature>
<evidence type="ECO:0000313" key="4">
    <source>
        <dbReference type="EMBL" id="CAF1528578.1"/>
    </source>
</evidence>
<keyword evidence="1" id="KW-1015">Disulfide bond</keyword>
<gene>
    <name evidence="5" type="ORF">BYL167_LOCUS45137</name>
    <name evidence="3" type="ORF">CJN711_LOCUS20079</name>
    <name evidence="4" type="ORF">KQP761_LOCUS16135</name>
</gene>
<dbReference type="PROSITE" id="PS00022">
    <property type="entry name" value="EGF_1"/>
    <property type="match status" value="1"/>
</dbReference>
<feature type="domain" description="EGF-like" evidence="2">
    <location>
        <begin position="76"/>
        <end position="114"/>
    </location>
</feature>
<dbReference type="PROSITE" id="PS01186">
    <property type="entry name" value="EGF_2"/>
    <property type="match status" value="1"/>
</dbReference>
<feature type="disulfide bond" evidence="1">
    <location>
        <begin position="104"/>
        <end position="113"/>
    </location>
</feature>
<evidence type="ECO:0000256" key="1">
    <source>
        <dbReference type="PROSITE-ProRule" id="PRU00076"/>
    </source>
</evidence>
<dbReference type="EMBL" id="CAJOBH010124334">
    <property type="protein sequence ID" value="CAF4727592.1"/>
    <property type="molecule type" value="Genomic_DNA"/>
</dbReference>
<dbReference type="InterPro" id="IPR000742">
    <property type="entry name" value="EGF"/>
</dbReference>
<reference evidence="4" key="1">
    <citation type="submission" date="2021-02" db="EMBL/GenBank/DDBJ databases">
        <authorList>
            <person name="Nowell W R."/>
        </authorList>
    </citation>
    <scope>NUCLEOTIDE SEQUENCE</scope>
</reference>
<name>A0A815VD47_9BILA</name>
<organism evidence="4 6">
    <name type="scientific">Rotaria magnacalcarata</name>
    <dbReference type="NCBI Taxonomy" id="392030"/>
    <lineage>
        <taxon>Eukaryota</taxon>
        <taxon>Metazoa</taxon>
        <taxon>Spiralia</taxon>
        <taxon>Gnathifera</taxon>
        <taxon>Rotifera</taxon>
        <taxon>Eurotatoria</taxon>
        <taxon>Bdelloidea</taxon>
        <taxon>Philodinida</taxon>
        <taxon>Philodinidae</taxon>
        <taxon>Rotaria</taxon>
    </lineage>
</organism>
<keyword evidence="1" id="KW-0245">EGF-like domain</keyword>
<sequence length="310" mass="36027">MNKLTYMSVRDCNTKYNLYLLYPNRPKNSSINYSIRINAFHKTTLDHWASWYLPILFSFLPVNRIATQLHIRGLENIELCSLPYGHHGRCIRYANNKSLSYCQCQQGYSGALCNVKHRCSCANDPYCLTSSICVCPLHKFGPYCHLKNSICQSNNNPCQYHEGYSGERCENQNSKITIELDNTITTKTSSLLVHFITVFKDSKHEQIATFNKIPFDKNCITIDGVQPFNIIFIQVPNQDYYLTVLREIFIPSEKISTKVSPKQRCSPIAEPLNDTFLNYEYLRRAKYYPLFCRQYSQLMCFYGSKCQFST</sequence>
<protein>
    <recommendedName>
        <fullName evidence="2">EGF-like domain-containing protein</fullName>
    </recommendedName>
</protein>
<proteinExistence type="predicted"/>
<evidence type="ECO:0000313" key="6">
    <source>
        <dbReference type="Proteomes" id="UP000663834"/>
    </source>
</evidence>
<evidence type="ECO:0000313" key="5">
    <source>
        <dbReference type="EMBL" id="CAF4727592.1"/>
    </source>
</evidence>
<dbReference type="PROSITE" id="PS50026">
    <property type="entry name" value="EGF_3"/>
    <property type="match status" value="1"/>
</dbReference>
<dbReference type="AlphaFoldDB" id="A0A815VD47"/>
<evidence type="ECO:0000259" key="2">
    <source>
        <dbReference type="PROSITE" id="PS50026"/>
    </source>
</evidence>
<comment type="caution">
    <text evidence="1">Lacks conserved residue(s) required for the propagation of feature annotation.</text>
</comment>
<accession>A0A815VD47</accession>
<evidence type="ECO:0000313" key="3">
    <source>
        <dbReference type="EMBL" id="CAF1363928.1"/>
    </source>
</evidence>
<dbReference type="Proteomes" id="UP000681967">
    <property type="component" value="Unassembled WGS sequence"/>
</dbReference>
<dbReference type="OrthoDB" id="382013at2759"/>
<dbReference type="EMBL" id="CAJNOW010008076">
    <property type="protein sequence ID" value="CAF1528578.1"/>
    <property type="molecule type" value="Genomic_DNA"/>
</dbReference>
<comment type="caution">
    <text evidence="4">The sequence shown here is derived from an EMBL/GenBank/DDBJ whole genome shotgun (WGS) entry which is preliminary data.</text>
</comment>
<dbReference type="EMBL" id="CAJNOV010009441">
    <property type="protein sequence ID" value="CAF1363928.1"/>
    <property type="molecule type" value="Genomic_DNA"/>
</dbReference>